<dbReference type="InterPro" id="IPR001841">
    <property type="entry name" value="Znf_RING"/>
</dbReference>
<keyword evidence="7 9" id="KW-0863">Zinc-finger</keyword>
<dbReference type="GO" id="GO:0003723">
    <property type="term" value="F:RNA binding"/>
    <property type="evidence" value="ECO:0007669"/>
    <property type="project" value="UniProtKB-UniRule"/>
</dbReference>
<dbReference type="InterPro" id="IPR039398">
    <property type="entry name" value="Deltex_fam"/>
</dbReference>
<dbReference type="GO" id="GO:0061630">
    <property type="term" value="F:ubiquitin protein ligase activity"/>
    <property type="evidence" value="ECO:0007669"/>
    <property type="project" value="UniProtKB-EC"/>
</dbReference>
<dbReference type="SUPFAM" id="SSF57850">
    <property type="entry name" value="RING/U-box"/>
    <property type="match status" value="1"/>
</dbReference>
<dbReference type="PROSITE" id="PS51154">
    <property type="entry name" value="MACRO"/>
    <property type="match status" value="1"/>
</dbReference>
<feature type="region of interest" description="Disordered" evidence="11">
    <location>
        <begin position="906"/>
        <end position="935"/>
    </location>
</feature>
<dbReference type="InterPro" id="IPR002589">
    <property type="entry name" value="Macro_dom"/>
</dbReference>
<dbReference type="EC" id="2.3.2.27" evidence="4"/>
<dbReference type="SUPFAM" id="SSF52949">
    <property type="entry name" value="Macro domain-like"/>
    <property type="match status" value="1"/>
</dbReference>
<dbReference type="GO" id="GO:0007219">
    <property type="term" value="P:Notch signaling pathway"/>
    <property type="evidence" value="ECO:0007669"/>
    <property type="project" value="InterPro"/>
</dbReference>
<feature type="compositionally biased region" description="Acidic residues" evidence="11">
    <location>
        <begin position="573"/>
        <end position="586"/>
    </location>
</feature>
<dbReference type="UniPathway" id="UPA00143"/>
<feature type="region of interest" description="Disordered" evidence="11">
    <location>
        <begin position="1076"/>
        <end position="1112"/>
    </location>
</feature>
<comment type="catalytic activity">
    <reaction evidence="1">
        <text>S-ubiquitinyl-[E2 ubiquitin-conjugating enzyme]-L-cysteine + [acceptor protein]-L-lysine = [E2 ubiquitin-conjugating enzyme]-L-cysteine + N(6)-ubiquitinyl-[acceptor protein]-L-lysine.</text>
        <dbReference type="EC" id="2.3.2.27"/>
    </reaction>
</comment>
<dbReference type="InterPro" id="IPR035979">
    <property type="entry name" value="RBD_domain_sf"/>
</dbReference>
<feature type="domain" description="RRM" evidence="13">
    <location>
        <begin position="210"/>
        <end position="283"/>
    </location>
</feature>
<feature type="compositionally biased region" description="Polar residues" evidence="11">
    <location>
        <begin position="922"/>
        <end position="933"/>
    </location>
</feature>
<feature type="compositionally biased region" description="Polar residues" evidence="11">
    <location>
        <begin position="1320"/>
        <end position="1334"/>
    </location>
</feature>
<feature type="domain" description="RING-type" evidence="12">
    <location>
        <begin position="1429"/>
        <end position="1472"/>
    </location>
</feature>
<dbReference type="Gene3D" id="3.40.220.10">
    <property type="entry name" value="Leucine Aminopeptidase, subunit E, domain 1"/>
    <property type="match status" value="1"/>
</dbReference>
<evidence type="ECO:0000256" key="11">
    <source>
        <dbReference type="SAM" id="MobiDB-lite"/>
    </source>
</evidence>
<feature type="compositionally biased region" description="Polar residues" evidence="11">
    <location>
        <begin position="514"/>
        <end position="534"/>
    </location>
</feature>
<dbReference type="SUPFAM" id="SSF54928">
    <property type="entry name" value="RNA-binding domain, RBD"/>
    <property type="match status" value="2"/>
</dbReference>
<sequence>MACARGAKDGAMDLGNSRLRNGGDLQGPEDEASRSILVSHIPEGVNRDKLEIHFMRASNGGADIESVTMVTDTEAKITYLDGTAVERVLERPHVLNGVEVKVQKWTPPEDNTKQLSATAEGASRSILVSHIPEGVNMDKLEIHFMRASNGGSEIESVTMVTDTEAKITYLDGTAVERVLERPHVLNGVEVKVQKWTPPEDNTKKVKQAIRSILVSNIPKGVNRDKLEIHFMKSSNGGGEIESITMVTDAVAVITYQDSAAVKTVLEKQHVLSGKQLTVEEEADPEVFDEVHATVDPKVAHLIPQDLIDKVKKETGIKWEKDVVKGTYKQVADAQQLLQQYLEQHCKQMLESTNDSTTTTHKESKTANDKEQTPNDHPKGTKAVERNFKITGLDDESPAYADMDPQSTSMKPPDEAEVHLNPNTVKGRADYKEGTERDGEMSPGPTASNWDASGSLESDHKVKEEDNKGSSSQDGNIEEGHTEHDEATGREEDGQHPQQTGEQVEDAAKSSSSSDGQQMSTLAPSTLNVEGSSRGSAGKDEDMEATTAAEEPEEMDTGESPNSVHANSPIGPLSDDDESMPSDDDEPQTPTSSSSSLPEKPRKDAPASPPNDVANNDVRREKDERHSQEGQQVEDANKGSLVSFHNAEASSTSNNEKDKRLQMASGTLNGEGSPRGSDNLEASTAAEMDNRNTMETEYAPDSVHGDTPPQPLSENAEPMLSDNDGPQSSTSINTSPPDISDGDGSSRENAKRDVATTAAEKVDTKVAPNSDNDEQLSSGNNDPQTQSSKNSRLPKEPRKDVPSNTPTDVANIDDQVPGDQTITRGIQAKSVDPVKEDENDSRPTHNDASPDDPTTTNTGSQRHELPSKNDAEARQSQGSKKQRNKAFYKENLGKNFMQVYHLSSGATGATDNLPTGKEHKAGSASSTGSGQEDSSPFEVFVDPDILTYIRHKYHAEISDIGKRYKSVFHTSTDNTQACFSRASPSVGKDPEPEKAIDEFITLYQQVFSRMKCENFDVAQYKFAPTYLLNGVRSIRGSHNEVLTNVNEDNTTVTFMGEPEKIREARTAFCGLMGISISRNPRRRGNRPTTSTESAGGSTDAPKGAKGGQNSPEPVLLYTHTFEQGVEVKVAHGNITTLNVDAIVNAADGQLKHGGGVAKAIVEAGGYIIQKESTEKMKTRGFLKPSETEITGAGSLPCKNIIHAHGPKWQGANQATWCTEMLTRTCINILHAAEGLKAESVAIPAISSGKYAMPKEDCAQALLSGVLQYLSTKRAPSCSLRKIWFIDMTEDTIQVIAEVFATEISLFLQSPSGYGKAKSKPTVKQSQEASQPQVSIPSHPKTYASVAANGGSKAKLSPATGHSYRNDSSQVAAALGRGHGFAQHVIQDRSSLQGKGGATGGGNNGTTTGMAIRDKTSGQPNTEKDKNDEECPICLTVPTKPTSLPCKNQGCKAVFCKKCLDKAMDTKSCCPVCSAVVGKLMGNQPEGSMTVTYNRKMKLEGYKQTGAIIIEYVFTGGIQGLEHPNPGKPYTGTTRKAYLPYNHDGTKVLGLLEKAFAQKLTFTIGTSSTTGRSDTVIWNDIHHKTSTYGGASMHGYPDPGYLKRVTEELAAKGIK</sequence>
<dbReference type="Pfam" id="PF18102">
    <property type="entry name" value="DTC"/>
    <property type="match status" value="1"/>
</dbReference>
<feature type="compositionally biased region" description="Basic and acidic residues" evidence="11">
    <location>
        <begin position="1410"/>
        <end position="1426"/>
    </location>
</feature>
<evidence type="ECO:0000313" key="16">
    <source>
        <dbReference type="RefSeq" id="XP_019634380.1"/>
    </source>
</evidence>
<dbReference type="Proteomes" id="UP000515135">
    <property type="component" value="Unplaced"/>
</dbReference>
<evidence type="ECO:0000256" key="5">
    <source>
        <dbReference type="ARBA" id="ARBA00022679"/>
    </source>
</evidence>
<feature type="compositionally biased region" description="Basic and acidic residues" evidence="11">
    <location>
        <begin position="831"/>
        <end position="844"/>
    </location>
</feature>
<keyword evidence="8" id="KW-0862">Zinc</keyword>
<evidence type="ECO:0000259" key="12">
    <source>
        <dbReference type="PROSITE" id="PS50089"/>
    </source>
</evidence>
<evidence type="ECO:0000256" key="7">
    <source>
        <dbReference type="ARBA" id="ARBA00022771"/>
    </source>
</evidence>
<feature type="region of interest" description="Disordered" evidence="11">
    <location>
        <begin position="351"/>
        <end position="883"/>
    </location>
</feature>
<dbReference type="InterPro" id="IPR012677">
    <property type="entry name" value="Nucleotide-bd_a/b_plait_sf"/>
</dbReference>
<dbReference type="PROSITE" id="PS50089">
    <property type="entry name" value="ZF_RING_2"/>
    <property type="match status" value="1"/>
</dbReference>
<evidence type="ECO:0000256" key="10">
    <source>
        <dbReference type="PROSITE-ProRule" id="PRU00176"/>
    </source>
</evidence>
<proteinExistence type="inferred from homology"/>
<feature type="compositionally biased region" description="Basic and acidic residues" evidence="11">
    <location>
        <begin position="1"/>
        <end position="11"/>
    </location>
</feature>
<feature type="region of interest" description="Disordered" evidence="11">
    <location>
        <begin position="1388"/>
        <end position="1426"/>
    </location>
</feature>
<dbReference type="CDD" id="cd09633">
    <property type="entry name" value="Deltex_C"/>
    <property type="match status" value="1"/>
</dbReference>
<keyword evidence="15" id="KW-1185">Reference proteome</keyword>
<keyword evidence="10" id="KW-0694">RNA-binding</keyword>
<dbReference type="Gene3D" id="3.30.40.10">
    <property type="entry name" value="Zinc/RING finger domain, C3HC4 (zinc finger)"/>
    <property type="match status" value="1"/>
</dbReference>
<dbReference type="InterPro" id="IPR000504">
    <property type="entry name" value="RRM_dom"/>
</dbReference>
<feature type="compositionally biased region" description="Basic and acidic residues" evidence="11">
    <location>
        <begin position="743"/>
        <end position="763"/>
    </location>
</feature>
<dbReference type="Pfam" id="PF23085">
    <property type="entry name" value="RRM_PARP14_3"/>
    <property type="match status" value="3"/>
</dbReference>
<dbReference type="PROSITE" id="PS50102">
    <property type="entry name" value="RRM"/>
    <property type="match status" value="1"/>
</dbReference>
<evidence type="ECO:0000259" key="14">
    <source>
        <dbReference type="PROSITE" id="PS51154"/>
    </source>
</evidence>
<dbReference type="CDD" id="cd02907">
    <property type="entry name" value="Macro_Af1521_BAL-like"/>
    <property type="match status" value="1"/>
</dbReference>
<feature type="domain" description="Macro" evidence="14">
    <location>
        <begin position="1113"/>
        <end position="1302"/>
    </location>
</feature>
<dbReference type="InterPro" id="IPR039396">
    <property type="entry name" value="Deltex_C"/>
</dbReference>
<dbReference type="Gene3D" id="3.30.70.330">
    <property type="match status" value="3"/>
</dbReference>
<evidence type="ECO:0000256" key="9">
    <source>
        <dbReference type="PROSITE-ProRule" id="PRU00175"/>
    </source>
</evidence>
<feature type="region of interest" description="Disordered" evidence="11">
    <location>
        <begin position="1311"/>
        <end position="1344"/>
    </location>
</feature>
<feature type="compositionally biased region" description="Basic and acidic residues" evidence="11">
    <location>
        <begin position="860"/>
        <end position="872"/>
    </location>
</feature>
<dbReference type="GO" id="GO:0008270">
    <property type="term" value="F:zinc ion binding"/>
    <property type="evidence" value="ECO:0007669"/>
    <property type="project" value="UniProtKB-KW"/>
</dbReference>
<comment type="pathway">
    <text evidence="2">Protein modification; protein ubiquitination.</text>
</comment>
<dbReference type="InterPro" id="IPR043472">
    <property type="entry name" value="Macro_dom-like"/>
</dbReference>
<feature type="compositionally biased region" description="Polar residues" evidence="11">
    <location>
        <begin position="766"/>
        <end position="790"/>
    </location>
</feature>
<accession>A0A6P4YYE8</accession>
<reference evidence="16" key="1">
    <citation type="submission" date="2025-08" db="UniProtKB">
        <authorList>
            <consortium name="RefSeq"/>
        </authorList>
    </citation>
    <scope>IDENTIFICATION</scope>
    <source>
        <tissue evidence="16">Gonad</tissue>
    </source>
</reference>
<evidence type="ECO:0000256" key="3">
    <source>
        <dbReference type="ARBA" id="ARBA00009413"/>
    </source>
</evidence>
<feature type="compositionally biased region" description="Gly residues" evidence="11">
    <location>
        <begin position="1392"/>
        <end position="1402"/>
    </location>
</feature>
<dbReference type="GeneID" id="109477530"/>
<dbReference type="SMART" id="SM00360">
    <property type="entry name" value="RRM"/>
    <property type="match status" value="3"/>
</dbReference>
<feature type="compositionally biased region" description="Polar residues" evidence="11">
    <location>
        <begin position="723"/>
        <end position="733"/>
    </location>
</feature>
<protein>
    <recommendedName>
        <fullName evidence="4">RING-type E3 ubiquitin transferase</fullName>
        <ecNumber evidence="4">2.3.2.27</ecNumber>
    </recommendedName>
</protein>
<evidence type="ECO:0000256" key="1">
    <source>
        <dbReference type="ARBA" id="ARBA00000900"/>
    </source>
</evidence>
<dbReference type="PANTHER" id="PTHR12622">
    <property type="entry name" value="DELTEX-RELATED"/>
    <property type="match status" value="1"/>
</dbReference>
<dbReference type="InterPro" id="IPR013083">
    <property type="entry name" value="Znf_RING/FYVE/PHD"/>
</dbReference>
<keyword evidence="5" id="KW-0808">Transferase</keyword>
<feature type="compositionally biased region" description="Basic and acidic residues" evidence="11">
    <location>
        <begin position="359"/>
        <end position="387"/>
    </location>
</feature>
<dbReference type="Pfam" id="PF01661">
    <property type="entry name" value="Macro"/>
    <property type="match status" value="1"/>
</dbReference>
<feature type="region of interest" description="Disordered" evidence="11">
    <location>
        <begin position="1"/>
        <end position="32"/>
    </location>
</feature>
<evidence type="ECO:0000256" key="6">
    <source>
        <dbReference type="ARBA" id="ARBA00022723"/>
    </source>
</evidence>
<dbReference type="SMART" id="SM00506">
    <property type="entry name" value="A1pp"/>
    <property type="match status" value="1"/>
</dbReference>
<feature type="compositionally biased region" description="Basic and acidic residues" evidence="11">
    <location>
        <begin position="456"/>
        <end position="467"/>
    </location>
</feature>
<evidence type="ECO:0000256" key="4">
    <source>
        <dbReference type="ARBA" id="ARBA00012483"/>
    </source>
</evidence>
<feature type="compositionally biased region" description="Basic and acidic residues" evidence="11">
    <location>
        <begin position="477"/>
        <end position="494"/>
    </location>
</feature>
<gene>
    <name evidence="16" type="primary">LOC109477530</name>
</gene>
<feature type="compositionally biased region" description="Basic and acidic residues" evidence="11">
    <location>
        <begin position="426"/>
        <end position="439"/>
    </location>
</feature>
<dbReference type="KEGG" id="bbel:109477530"/>
<evidence type="ECO:0000256" key="2">
    <source>
        <dbReference type="ARBA" id="ARBA00004906"/>
    </source>
</evidence>
<comment type="similarity">
    <text evidence="3">Belongs to the Deltex family.</text>
</comment>
<name>A0A6P4YYE8_BRABE</name>
<dbReference type="RefSeq" id="XP_019634380.1">
    <property type="nucleotide sequence ID" value="XM_019778821.1"/>
</dbReference>
<dbReference type="Gene3D" id="3.30.390.130">
    <property type="match status" value="1"/>
</dbReference>
<feature type="compositionally biased region" description="Polar residues" evidence="11">
    <location>
        <begin position="444"/>
        <end position="455"/>
    </location>
</feature>
<evidence type="ECO:0000259" key="13">
    <source>
        <dbReference type="PROSITE" id="PS50102"/>
    </source>
</evidence>
<organism evidence="15 16">
    <name type="scientific">Branchiostoma belcheri</name>
    <name type="common">Amphioxus</name>
    <dbReference type="NCBI Taxonomy" id="7741"/>
    <lineage>
        <taxon>Eukaryota</taxon>
        <taxon>Metazoa</taxon>
        <taxon>Chordata</taxon>
        <taxon>Cephalochordata</taxon>
        <taxon>Leptocardii</taxon>
        <taxon>Amphioxiformes</taxon>
        <taxon>Branchiostomatidae</taxon>
        <taxon>Branchiostoma</taxon>
    </lineage>
</organism>
<dbReference type="GO" id="GO:0016567">
    <property type="term" value="P:protein ubiquitination"/>
    <property type="evidence" value="ECO:0007669"/>
    <property type="project" value="UniProtKB-UniPathway"/>
</dbReference>
<feature type="compositionally biased region" description="Basic and acidic residues" evidence="11">
    <location>
        <begin position="616"/>
        <end position="627"/>
    </location>
</feature>
<keyword evidence="6" id="KW-0479">Metal-binding</keyword>
<evidence type="ECO:0000256" key="8">
    <source>
        <dbReference type="ARBA" id="ARBA00022833"/>
    </source>
</evidence>
<dbReference type="OrthoDB" id="6133115at2759"/>
<evidence type="ECO:0000313" key="15">
    <source>
        <dbReference type="Proteomes" id="UP000515135"/>
    </source>
</evidence>
<dbReference type="InterPro" id="IPR039399">
    <property type="entry name" value="Deltex_C_sf"/>
</dbReference>